<evidence type="ECO:0000313" key="3">
    <source>
        <dbReference type="Proteomes" id="UP000587367"/>
    </source>
</evidence>
<proteinExistence type="predicted"/>
<sequence length="114" mass="13650">MITINIHLILKQIGRFLFHTLIVFGINLLYFLIVYYNVFKLDKFIIVSKTKDSVTAIKNMMIIVYLIPILLSYMYYAIFIYRKENLFFKISFFILVLVLSQQPYSYWIKSVLGK</sequence>
<name>A0ABR6PYL5_9FLAO</name>
<dbReference type="EMBL" id="JACHKS010000001">
    <property type="protein sequence ID" value="MBB6330800.1"/>
    <property type="molecule type" value="Genomic_DNA"/>
</dbReference>
<evidence type="ECO:0000256" key="1">
    <source>
        <dbReference type="SAM" id="Phobius"/>
    </source>
</evidence>
<keyword evidence="3" id="KW-1185">Reference proteome</keyword>
<feature type="transmembrane region" description="Helical" evidence="1">
    <location>
        <begin position="86"/>
        <end position="104"/>
    </location>
</feature>
<reference evidence="2 3" key="1">
    <citation type="submission" date="2020-08" db="EMBL/GenBank/DDBJ databases">
        <title>Functional genomics of gut bacteria from endangered species of beetles.</title>
        <authorList>
            <person name="Carlos-Shanley C."/>
        </authorList>
    </citation>
    <scope>NUCLEOTIDE SEQUENCE [LARGE SCALE GENOMIC DNA]</scope>
    <source>
        <strain evidence="2 3">S00068</strain>
    </source>
</reference>
<organism evidence="2 3">
    <name type="scientific">Chryseobacterium sediminis</name>
    <dbReference type="NCBI Taxonomy" id="1679494"/>
    <lineage>
        <taxon>Bacteria</taxon>
        <taxon>Pseudomonadati</taxon>
        <taxon>Bacteroidota</taxon>
        <taxon>Flavobacteriia</taxon>
        <taxon>Flavobacteriales</taxon>
        <taxon>Weeksellaceae</taxon>
        <taxon>Chryseobacterium group</taxon>
        <taxon>Chryseobacterium</taxon>
    </lineage>
</organism>
<comment type="caution">
    <text evidence="2">The sequence shown here is derived from an EMBL/GenBank/DDBJ whole genome shotgun (WGS) entry which is preliminary data.</text>
</comment>
<feature type="transmembrane region" description="Helical" evidence="1">
    <location>
        <begin position="16"/>
        <end position="36"/>
    </location>
</feature>
<accession>A0ABR6PYL5</accession>
<keyword evidence="1" id="KW-0472">Membrane</keyword>
<feature type="transmembrane region" description="Helical" evidence="1">
    <location>
        <begin position="56"/>
        <end position="79"/>
    </location>
</feature>
<dbReference type="Proteomes" id="UP000587367">
    <property type="component" value="Unassembled WGS sequence"/>
</dbReference>
<protein>
    <submittedName>
        <fullName evidence="2">Magnesium-transporting ATPase (P-type)</fullName>
    </submittedName>
</protein>
<keyword evidence="1" id="KW-0812">Transmembrane</keyword>
<keyword evidence="1" id="KW-1133">Transmembrane helix</keyword>
<evidence type="ECO:0000313" key="2">
    <source>
        <dbReference type="EMBL" id="MBB6330800.1"/>
    </source>
</evidence>
<gene>
    <name evidence="2" type="ORF">HNP24_001750</name>
</gene>